<accession>A0A9P9YG16</accession>
<comment type="caution">
    <text evidence="1">The sequence shown here is derived from an EMBL/GenBank/DDBJ whole genome shotgun (WGS) entry which is preliminary data.</text>
</comment>
<evidence type="ECO:0000313" key="2">
    <source>
        <dbReference type="Proteomes" id="UP001059596"/>
    </source>
</evidence>
<proteinExistence type="predicted"/>
<organism evidence="1 2">
    <name type="scientific">Drosophila gunungcola</name>
    <name type="common">fruit fly</name>
    <dbReference type="NCBI Taxonomy" id="103775"/>
    <lineage>
        <taxon>Eukaryota</taxon>
        <taxon>Metazoa</taxon>
        <taxon>Ecdysozoa</taxon>
        <taxon>Arthropoda</taxon>
        <taxon>Hexapoda</taxon>
        <taxon>Insecta</taxon>
        <taxon>Pterygota</taxon>
        <taxon>Neoptera</taxon>
        <taxon>Endopterygota</taxon>
        <taxon>Diptera</taxon>
        <taxon>Brachycera</taxon>
        <taxon>Muscomorpha</taxon>
        <taxon>Ephydroidea</taxon>
        <taxon>Drosophilidae</taxon>
        <taxon>Drosophila</taxon>
        <taxon>Sophophora</taxon>
    </lineage>
</organism>
<gene>
    <name evidence="1" type="ORF">M5D96_011310</name>
</gene>
<dbReference type="AlphaFoldDB" id="A0A9P9YG16"/>
<sequence>MEKVCQFFRNNYVLANCEDAIYKKAFTLNLSHYQMTEVPDIIEQCETLMKLFLNQNKLKKVVASKVNKGTK</sequence>
<reference evidence="1" key="1">
    <citation type="journal article" date="2023" name="Genome Biol. Evol.">
        <title>Long-read-based Genome Assembly of Drosophila gunungcola Reveals Fewer Chemosensory Genes in Flower-breeding Species.</title>
        <authorList>
            <person name="Negi A."/>
            <person name="Liao B.Y."/>
            <person name="Yeh S.D."/>
        </authorList>
    </citation>
    <scope>NUCLEOTIDE SEQUENCE</scope>
    <source>
        <strain evidence="1">Sukarami</strain>
    </source>
</reference>
<dbReference type="EMBL" id="JAMKOV010000028">
    <property type="protein sequence ID" value="KAI8035879.1"/>
    <property type="molecule type" value="Genomic_DNA"/>
</dbReference>
<dbReference type="Proteomes" id="UP001059596">
    <property type="component" value="Unassembled WGS sequence"/>
</dbReference>
<evidence type="ECO:0000313" key="1">
    <source>
        <dbReference type="EMBL" id="KAI8035879.1"/>
    </source>
</evidence>
<protein>
    <submittedName>
        <fullName evidence="1">Uncharacterized protein</fullName>
    </submittedName>
</protein>
<dbReference type="SUPFAM" id="SSF52058">
    <property type="entry name" value="L domain-like"/>
    <property type="match status" value="1"/>
</dbReference>
<name>A0A9P9YG16_9MUSC</name>
<keyword evidence="2" id="KW-1185">Reference proteome</keyword>